<feature type="region of interest" description="Disordered" evidence="1">
    <location>
        <begin position="46"/>
        <end position="66"/>
    </location>
</feature>
<dbReference type="RefSeq" id="WP_208053906.1">
    <property type="nucleotide sequence ID" value="NZ_JAGEMK010000001.1"/>
</dbReference>
<sequence>MSAVSVASVSLDEDRAARARAVLAKAEERTGASRWVRPVRPLEPVDAEVPSSAARGAEERAAEEPAAGELVLPVPAHLGGLLPRAGLERGSTVVVAGSTSLALSLLVEASRAGGWVAVVGLPRVGVLAAHQLGLVLDRVALVPAPGPDGPTVVAALLDGVDVVVLGPQVALTPADRRRLSARARERGAVLLPTTEWPGAQVVLTAELSAWEGLGRGDGRLRDRRLVVRRRGRGTAAREHRAEVLLPARRHAVAPASTGLALGTPSGSSTTGTALREGRRAG</sequence>
<dbReference type="Proteomes" id="UP000664209">
    <property type="component" value="Unassembled WGS sequence"/>
</dbReference>
<name>A0A939LMI6_9CELL</name>
<proteinExistence type="predicted"/>
<evidence type="ECO:0000313" key="3">
    <source>
        <dbReference type="Proteomes" id="UP000664209"/>
    </source>
</evidence>
<evidence type="ECO:0000313" key="2">
    <source>
        <dbReference type="EMBL" id="MBO1750231.1"/>
    </source>
</evidence>
<accession>A0A939LMI6</accession>
<keyword evidence="3" id="KW-1185">Reference proteome</keyword>
<comment type="caution">
    <text evidence="2">The sequence shown here is derived from an EMBL/GenBank/DDBJ whole genome shotgun (WGS) entry which is preliminary data.</text>
</comment>
<reference evidence="2" key="1">
    <citation type="submission" date="2021-03" db="EMBL/GenBank/DDBJ databases">
        <title>Actinotalea soli sp. nov., isolated from soil.</title>
        <authorList>
            <person name="Ping W."/>
            <person name="Zhang J."/>
        </authorList>
    </citation>
    <scope>NUCLEOTIDE SEQUENCE</scope>
    <source>
        <strain evidence="2">BY-33</strain>
    </source>
</reference>
<evidence type="ECO:0000256" key="1">
    <source>
        <dbReference type="SAM" id="MobiDB-lite"/>
    </source>
</evidence>
<protein>
    <submittedName>
        <fullName evidence="2">Uncharacterized protein</fullName>
    </submittedName>
</protein>
<dbReference type="AlphaFoldDB" id="A0A939LMI6"/>
<dbReference type="EMBL" id="JAGEMK010000001">
    <property type="protein sequence ID" value="MBO1750231.1"/>
    <property type="molecule type" value="Genomic_DNA"/>
</dbReference>
<feature type="compositionally biased region" description="Low complexity" evidence="1">
    <location>
        <begin position="256"/>
        <end position="274"/>
    </location>
</feature>
<feature type="region of interest" description="Disordered" evidence="1">
    <location>
        <begin position="256"/>
        <end position="281"/>
    </location>
</feature>
<gene>
    <name evidence="2" type="ORF">J4G33_00265</name>
</gene>
<organism evidence="2 3">
    <name type="scientific">Actinotalea soli</name>
    <dbReference type="NCBI Taxonomy" id="2819234"/>
    <lineage>
        <taxon>Bacteria</taxon>
        <taxon>Bacillati</taxon>
        <taxon>Actinomycetota</taxon>
        <taxon>Actinomycetes</taxon>
        <taxon>Micrococcales</taxon>
        <taxon>Cellulomonadaceae</taxon>
        <taxon>Actinotalea</taxon>
    </lineage>
</organism>